<keyword evidence="1" id="KW-0677">Repeat</keyword>
<organism evidence="3 4">
    <name type="scientific">Kingdonia uniflora</name>
    <dbReference type="NCBI Taxonomy" id="39325"/>
    <lineage>
        <taxon>Eukaryota</taxon>
        <taxon>Viridiplantae</taxon>
        <taxon>Streptophyta</taxon>
        <taxon>Embryophyta</taxon>
        <taxon>Tracheophyta</taxon>
        <taxon>Spermatophyta</taxon>
        <taxon>Magnoliopsida</taxon>
        <taxon>Ranunculales</taxon>
        <taxon>Circaeasteraceae</taxon>
        <taxon>Kingdonia</taxon>
    </lineage>
</organism>
<feature type="region of interest" description="Disordered" evidence="2">
    <location>
        <begin position="116"/>
        <end position="138"/>
    </location>
</feature>
<dbReference type="PANTHER" id="PTHR46618:SF1">
    <property type="entry name" value="ARMADILLO REPEAT-CONTAINING PROTEIN 3"/>
    <property type="match status" value="1"/>
</dbReference>
<proteinExistence type="predicted"/>
<name>A0A7J7N7L2_9MAGN</name>
<dbReference type="OrthoDB" id="8693905at2759"/>
<evidence type="ECO:0000313" key="4">
    <source>
        <dbReference type="Proteomes" id="UP000541444"/>
    </source>
</evidence>
<reference evidence="3 4" key="1">
    <citation type="journal article" date="2020" name="IScience">
        <title>Genome Sequencing of the Endangered Kingdonia uniflora (Circaeasteraceae, Ranunculales) Reveals Potential Mechanisms of Evolutionary Specialization.</title>
        <authorList>
            <person name="Sun Y."/>
            <person name="Deng T."/>
            <person name="Zhang A."/>
            <person name="Moore M.J."/>
            <person name="Landis J.B."/>
            <person name="Lin N."/>
            <person name="Zhang H."/>
            <person name="Zhang X."/>
            <person name="Huang J."/>
            <person name="Zhang X."/>
            <person name="Sun H."/>
            <person name="Wang H."/>
        </authorList>
    </citation>
    <scope>NUCLEOTIDE SEQUENCE [LARGE SCALE GENOMIC DNA]</scope>
    <source>
        <strain evidence="3">TB1705</strain>
        <tissue evidence="3">Leaf</tissue>
    </source>
</reference>
<comment type="caution">
    <text evidence="3">The sequence shown here is derived from an EMBL/GenBank/DDBJ whole genome shotgun (WGS) entry which is preliminary data.</text>
</comment>
<gene>
    <name evidence="3" type="ORF">GIB67_025085</name>
</gene>
<dbReference type="PANTHER" id="PTHR46618">
    <property type="entry name" value="ARMADILLO REPEAT-CONTAINING PROTEIN 3"/>
    <property type="match status" value="1"/>
</dbReference>
<evidence type="ECO:0000256" key="1">
    <source>
        <dbReference type="ARBA" id="ARBA00022737"/>
    </source>
</evidence>
<sequence>MRFGVNSSKKMVNRYFASDEQLVRIIATCDVSNLNLDDLKDNVEISSREFQAKLILKRRVQLWEMVHLVIDEMWQVFMLQRSTPRNDLCRVAAKNGILLRFINTLHSLNEATRLATSTGGGSIPADGSAPRPRSGPLDSSHPISIQCEVLLGSSGQTNLPKVKHRNINQSLPVGAVEPSWAPSSFSQRPDTSQHESSITSKLLELGTSFCHPNVCHLSGLERHETILPLLHSSAERKPNGELDFLMAKFAGSLYELISRFLNEVIIKARGSGLYNGKNHDNGKNMISKIVFDGLTPKVRDNEVGSYLWCKIFRELAVEPEARKSAVKEIALEEIVEEDERIAGNELIRCGAPGYLSCFMCDYV</sequence>
<protein>
    <submittedName>
        <fullName evidence="3">Uncharacterized protein</fullName>
    </submittedName>
</protein>
<accession>A0A7J7N7L2</accession>
<dbReference type="AlphaFoldDB" id="A0A7J7N7L2"/>
<dbReference type="Proteomes" id="UP000541444">
    <property type="component" value="Unassembled WGS sequence"/>
</dbReference>
<evidence type="ECO:0000313" key="3">
    <source>
        <dbReference type="EMBL" id="KAF6163221.1"/>
    </source>
</evidence>
<keyword evidence="4" id="KW-1185">Reference proteome</keyword>
<dbReference type="InterPro" id="IPR052441">
    <property type="entry name" value="Armadillo-Ser/Thr_Kinase"/>
</dbReference>
<dbReference type="EMBL" id="JACGCM010000999">
    <property type="protein sequence ID" value="KAF6163221.1"/>
    <property type="molecule type" value="Genomic_DNA"/>
</dbReference>
<evidence type="ECO:0000256" key="2">
    <source>
        <dbReference type="SAM" id="MobiDB-lite"/>
    </source>
</evidence>